<organism evidence="1 2">
    <name type="scientific">Sulfolobus acidocaldarius (strain ATCC 33909 / DSM 639 / JCM 8929 / NBRC 15157 / NCIMB 11770)</name>
    <dbReference type="NCBI Taxonomy" id="330779"/>
    <lineage>
        <taxon>Archaea</taxon>
        <taxon>Thermoproteota</taxon>
        <taxon>Thermoprotei</taxon>
        <taxon>Sulfolobales</taxon>
        <taxon>Sulfolobaceae</taxon>
        <taxon>Sulfolobus</taxon>
    </lineage>
</organism>
<name>Q4J8N2_SULAC</name>
<evidence type="ECO:0000313" key="1">
    <source>
        <dbReference type="EMBL" id="AAY80845.1"/>
    </source>
</evidence>
<reference evidence="1 2" key="1">
    <citation type="journal article" date="2005" name="J. Bacteriol.">
        <title>The genome of Sulfolobus acidocaldarius, a model organism of the Crenarchaeota.</title>
        <authorList>
            <person name="Chen L."/>
            <person name="Brugger K."/>
            <person name="Skovgaard M."/>
            <person name="Redder P."/>
            <person name="She Q."/>
            <person name="Torarinsson E."/>
            <person name="Greve B."/>
            <person name="Awayez M."/>
            <person name="Zibat A."/>
            <person name="Klenk H.-P."/>
            <person name="Garrett R.A."/>
        </authorList>
    </citation>
    <scope>NUCLEOTIDE SEQUENCE [LARGE SCALE GENOMIC DNA]</scope>
    <source>
        <strain evidence="2">ATCC 33909 / DSM 639 / JCM 8929 / NBRC 15157 / NCIMB 11770</strain>
    </source>
</reference>
<dbReference type="GeneID" id="41481402"/>
<sequence length="58" mass="6678">MKPLIHKGSKPGQESYYLNIPREIVRALGITSEDEFVLSVENRDGDIVLCYRRVKKSQ</sequence>
<accession>Q4J8N2</accession>
<dbReference type="AlphaFoldDB" id="Q4J8N2"/>
<dbReference type="EMBL" id="CP000077">
    <property type="protein sequence ID" value="AAY80845.1"/>
    <property type="molecule type" value="Genomic_DNA"/>
</dbReference>
<gene>
    <name evidence="1" type="ordered locus">Saci_1527</name>
</gene>
<dbReference type="RefSeq" id="WP_011278347.1">
    <property type="nucleotide sequence ID" value="NC_007181.1"/>
</dbReference>
<protein>
    <submittedName>
        <fullName evidence="1">Conserved protein</fullName>
    </submittedName>
</protein>
<dbReference type="eggNOG" id="arCOG07185">
    <property type="taxonomic scope" value="Archaea"/>
</dbReference>
<dbReference type="Proteomes" id="UP000001018">
    <property type="component" value="Chromosome"/>
</dbReference>
<dbReference type="HOGENOM" id="CLU_2985850_0_0_2"/>
<dbReference type="STRING" id="330779.Saci_1527"/>
<proteinExistence type="predicted"/>
<dbReference type="Gene3D" id="2.10.260.10">
    <property type="match status" value="1"/>
</dbReference>
<dbReference type="KEGG" id="sai:Saci_1527"/>
<keyword evidence="2" id="KW-1185">Reference proteome</keyword>
<evidence type="ECO:0000313" key="2">
    <source>
        <dbReference type="Proteomes" id="UP000001018"/>
    </source>
</evidence>